<comment type="caution">
    <text evidence="3">The sequence shown here is derived from an EMBL/GenBank/DDBJ whole genome shotgun (WGS) entry which is preliminary data.</text>
</comment>
<sequence>MSDNIKDVIAKNLLFYRKKNKITQKKLAEKLGVKHNAISSWKNGVNSIDIDTLFRVCQIFGITVNDMYGMSNDNKPSTIAAHFDGDEYTEDELDEIRQFAEFVKNKRK</sequence>
<dbReference type="Pfam" id="PF01381">
    <property type="entry name" value="HTH_3"/>
    <property type="match status" value="1"/>
</dbReference>
<feature type="domain" description="HTH cro/C1-type" evidence="2">
    <location>
        <begin position="13"/>
        <end position="67"/>
    </location>
</feature>
<dbReference type="Proteomes" id="UP000016608">
    <property type="component" value="Unassembled WGS sequence"/>
</dbReference>
<dbReference type="SMART" id="SM00530">
    <property type="entry name" value="HTH_XRE"/>
    <property type="match status" value="1"/>
</dbReference>
<dbReference type="CDD" id="cd00093">
    <property type="entry name" value="HTH_XRE"/>
    <property type="match status" value="1"/>
</dbReference>
<reference evidence="3 4" key="1">
    <citation type="submission" date="2013-06" db="EMBL/GenBank/DDBJ databases">
        <authorList>
            <person name="Weinstock G."/>
            <person name="Sodergren E."/>
            <person name="Lobos E.A."/>
            <person name="Fulton L."/>
            <person name="Fulton R."/>
            <person name="Courtney L."/>
            <person name="Fronick C."/>
            <person name="O'Laughlin M."/>
            <person name="Godfrey J."/>
            <person name="Wilson R.M."/>
            <person name="Miner T."/>
            <person name="Farmer C."/>
            <person name="Delehaunty K."/>
            <person name="Cordes M."/>
            <person name="Minx P."/>
            <person name="Tomlinson C."/>
            <person name="Chen J."/>
            <person name="Wollam A."/>
            <person name="Pepin K.H."/>
            <person name="Bhonagiri V."/>
            <person name="Zhang X."/>
            <person name="Warren W."/>
            <person name="Mitreva M."/>
            <person name="Mardis E.R."/>
            <person name="Wilson R.K."/>
        </authorList>
    </citation>
    <scope>NUCLEOTIDE SEQUENCE [LARGE SCALE GENOMIC DNA]</scope>
    <source>
        <strain evidence="3 4">ATCC 29099</strain>
    </source>
</reference>
<dbReference type="PATRIC" id="fig|1256908.3.peg.190"/>
<evidence type="ECO:0000313" key="3">
    <source>
        <dbReference type="EMBL" id="ERK52125.1"/>
    </source>
</evidence>
<dbReference type="GeneID" id="42786785"/>
<dbReference type="GO" id="GO:0003677">
    <property type="term" value="F:DNA binding"/>
    <property type="evidence" value="ECO:0007669"/>
    <property type="project" value="UniProtKB-KW"/>
</dbReference>
<protein>
    <submittedName>
        <fullName evidence="3">DNA-binding helix-turn-helix protein</fullName>
    </submittedName>
</protein>
<proteinExistence type="predicted"/>
<evidence type="ECO:0000313" key="4">
    <source>
        <dbReference type="Proteomes" id="UP000016608"/>
    </source>
</evidence>
<evidence type="ECO:0000259" key="2">
    <source>
        <dbReference type="PROSITE" id="PS50943"/>
    </source>
</evidence>
<dbReference type="eggNOG" id="COG1396">
    <property type="taxonomic scope" value="Bacteria"/>
</dbReference>
<keyword evidence="4" id="KW-1185">Reference proteome</keyword>
<dbReference type="InterPro" id="IPR001387">
    <property type="entry name" value="Cro/C1-type_HTH"/>
</dbReference>
<dbReference type="InterPro" id="IPR010982">
    <property type="entry name" value="Lambda_DNA-bd_dom_sf"/>
</dbReference>
<evidence type="ECO:0000256" key="1">
    <source>
        <dbReference type="ARBA" id="ARBA00023125"/>
    </source>
</evidence>
<dbReference type="PROSITE" id="PS50943">
    <property type="entry name" value="HTH_CROC1"/>
    <property type="match status" value="1"/>
</dbReference>
<accession>U2PNM0</accession>
<dbReference type="PANTHER" id="PTHR46558:SF15">
    <property type="entry name" value="HELIX-TURN-HELIX DOMAIN PROTEIN"/>
    <property type="match status" value="1"/>
</dbReference>
<keyword evidence="1 3" id="KW-0238">DNA-binding</keyword>
<organism evidence="3 4">
    <name type="scientific">Eubacterium ramulus ATCC 29099</name>
    <dbReference type="NCBI Taxonomy" id="1256908"/>
    <lineage>
        <taxon>Bacteria</taxon>
        <taxon>Bacillati</taxon>
        <taxon>Bacillota</taxon>
        <taxon>Clostridia</taxon>
        <taxon>Eubacteriales</taxon>
        <taxon>Eubacteriaceae</taxon>
        <taxon>Eubacterium</taxon>
    </lineage>
</organism>
<dbReference type="AlphaFoldDB" id="U2PNM0"/>
<name>U2PNM0_EUBRA</name>
<dbReference type="Gene3D" id="1.10.260.40">
    <property type="entry name" value="lambda repressor-like DNA-binding domains"/>
    <property type="match status" value="1"/>
</dbReference>
<dbReference type="EMBL" id="AWVJ01000013">
    <property type="protein sequence ID" value="ERK52125.1"/>
    <property type="molecule type" value="Genomic_DNA"/>
</dbReference>
<dbReference type="HOGENOM" id="CLU_066192_4_8_9"/>
<gene>
    <name evidence="3" type="ORF">HMPREF0373_00219</name>
</gene>
<dbReference type="SUPFAM" id="SSF47413">
    <property type="entry name" value="lambda repressor-like DNA-binding domains"/>
    <property type="match status" value="1"/>
</dbReference>
<dbReference type="RefSeq" id="WP_021739369.1">
    <property type="nucleotide sequence ID" value="NZ_KI271134.1"/>
</dbReference>
<dbReference type="PANTHER" id="PTHR46558">
    <property type="entry name" value="TRACRIPTIONAL REGULATORY PROTEIN-RELATED-RELATED"/>
    <property type="match status" value="1"/>
</dbReference>